<name>A0A0A8XVP1_ARUDO</name>
<dbReference type="InterPro" id="IPR044997">
    <property type="entry name" value="F-box_plant"/>
</dbReference>
<reference evidence="2" key="1">
    <citation type="submission" date="2014-09" db="EMBL/GenBank/DDBJ databases">
        <authorList>
            <person name="Magalhaes I.L.F."/>
            <person name="Oliveira U."/>
            <person name="Santos F.R."/>
            <person name="Vidigal T.H.D.A."/>
            <person name="Brescovit A.D."/>
            <person name="Santos A.J."/>
        </authorList>
    </citation>
    <scope>NUCLEOTIDE SEQUENCE</scope>
    <source>
        <tissue evidence="2">Shoot tissue taken approximately 20 cm above the soil surface</tissue>
    </source>
</reference>
<dbReference type="SUPFAM" id="SSF52047">
    <property type="entry name" value="RNI-like"/>
    <property type="match status" value="1"/>
</dbReference>
<accession>A0A0A8XVP1</accession>
<proteinExistence type="predicted"/>
<evidence type="ECO:0000259" key="1">
    <source>
        <dbReference type="PROSITE" id="PS50181"/>
    </source>
</evidence>
<dbReference type="InterPro" id="IPR032675">
    <property type="entry name" value="LRR_dom_sf"/>
</dbReference>
<dbReference type="InterPro" id="IPR055357">
    <property type="entry name" value="LRR_At1g61320_AtMIF1"/>
</dbReference>
<organism evidence="2">
    <name type="scientific">Arundo donax</name>
    <name type="common">Giant reed</name>
    <name type="synonym">Donax arundinaceus</name>
    <dbReference type="NCBI Taxonomy" id="35708"/>
    <lineage>
        <taxon>Eukaryota</taxon>
        <taxon>Viridiplantae</taxon>
        <taxon>Streptophyta</taxon>
        <taxon>Embryophyta</taxon>
        <taxon>Tracheophyta</taxon>
        <taxon>Spermatophyta</taxon>
        <taxon>Magnoliopsida</taxon>
        <taxon>Liliopsida</taxon>
        <taxon>Poales</taxon>
        <taxon>Poaceae</taxon>
        <taxon>PACMAD clade</taxon>
        <taxon>Arundinoideae</taxon>
        <taxon>Arundineae</taxon>
        <taxon>Arundo</taxon>
    </lineage>
</organism>
<dbReference type="Pfam" id="PF23622">
    <property type="entry name" value="LRR_At1g61320_AtMIF1"/>
    <property type="match status" value="1"/>
</dbReference>
<dbReference type="EMBL" id="GBRH01282123">
    <property type="protein sequence ID" value="JAD15772.1"/>
    <property type="molecule type" value="Transcribed_RNA"/>
</dbReference>
<protein>
    <recommendedName>
        <fullName evidence="1">F-box domain-containing protein</fullName>
    </recommendedName>
</protein>
<reference evidence="2" key="2">
    <citation type="journal article" date="2015" name="Data Brief">
        <title>Shoot transcriptome of the giant reed, Arundo donax.</title>
        <authorList>
            <person name="Barrero R.A."/>
            <person name="Guerrero F.D."/>
            <person name="Moolhuijzen P."/>
            <person name="Goolsby J.A."/>
            <person name="Tidwell J."/>
            <person name="Bellgard S.E."/>
            <person name="Bellgard M.I."/>
        </authorList>
    </citation>
    <scope>NUCLEOTIDE SEQUENCE</scope>
    <source>
        <tissue evidence="2">Shoot tissue taken approximately 20 cm above the soil surface</tissue>
    </source>
</reference>
<dbReference type="Pfam" id="PF00646">
    <property type="entry name" value="F-box"/>
    <property type="match status" value="1"/>
</dbReference>
<dbReference type="InterPro" id="IPR001810">
    <property type="entry name" value="F-box_dom"/>
</dbReference>
<dbReference type="PANTHER" id="PTHR32153">
    <property type="entry name" value="OJ000223_09.16 PROTEIN"/>
    <property type="match status" value="1"/>
</dbReference>
<dbReference type="SUPFAM" id="SSF81383">
    <property type="entry name" value="F-box domain"/>
    <property type="match status" value="1"/>
</dbReference>
<evidence type="ECO:0000313" key="2">
    <source>
        <dbReference type="EMBL" id="JAD15772.1"/>
    </source>
</evidence>
<dbReference type="AlphaFoldDB" id="A0A0A8XVP1"/>
<dbReference type="Gene3D" id="3.80.10.10">
    <property type="entry name" value="Ribonuclease Inhibitor"/>
    <property type="match status" value="1"/>
</dbReference>
<dbReference type="InterPro" id="IPR036047">
    <property type="entry name" value="F-box-like_dom_sf"/>
</dbReference>
<feature type="domain" description="F-box" evidence="1">
    <location>
        <begin position="17"/>
        <end position="64"/>
    </location>
</feature>
<sequence>MDSSPPLNLVVPQNQDEDRISVLPDHILLDILERLDLHEAIQASTLARRWAHLPRSLSRLLIDVAHFLPHDRNKRKTWTIDQIMTAYTAAVRRLLPLSPSSSNRVVLKELQLSFYLTDPYLHSIGCAVGDVMELGNTIICLEFTIWADVHRPSFEQCVLFGERLMSFFRACSTAFRWITRLILDNIAFGDSNINDLLNSCSKLEFLSLTYCDSASSAVTGDEGAILKIDVPHSALLALEIHTCGWARVDLIQAPKLGRLVCTDWIGANPPLSFGNVPRLHNITLCSAALEWQTPFALSHCLSNTTTLLIMYLNFLDQMIWIEPEDRKHISPVFSNMREVYLYNIFYECDLNWTMFVLEAAPSLNNLYLKLSRHPCERNRCENSAKKVNVLWDQASPDFKHHRLSLLEIVGFAVDERITKYIRLVMERAVSLKRIRLLDQEPCTKCDTMDDVQSPSPLRWRFPVEEEEKKLIRQQLVDGSSSFAEICIG</sequence>
<dbReference type="PROSITE" id="PS50181">
    <property type="entry name" value="FBOX"/>
    <property type="match status" value="1"/>
</dbReference>